<reference evidence="3 4" key="1">
    <citation type="submission" date="2020-08" db="EMBL/GenBank/DDBJ databases">
        <title>Genomic Encyclopedia of Type Strains, Phase IV (KMG-IV): sequencing the most valuable type-strain genomes for metagenomic binning, comparative biology and taxonomic classification.</title>
        <authorList>
            <person name="Goeker M."/>
        </authorList>
    </citation>
    <scope>NUCLEOTIDE SEQUENCE [LARGE SCALE GENOMIC DNA]</scope>
    <source>
        <strain evidence="3 4">DSM 44197</strain>
    </source>
</reference>
<feature type="transmembrane region" description="Helical" evidence="1">
    <location>
        <begin position="255"/>
        <end position="272"/>
    </location>
</feature>
<dbReference type="AlphaFoldDB" id="A0A7W3QLA6"/>
<dbReference type="Proteomes" id="UP000572680">
    <property type="component" value="Unassembled WGS sequence"/>
</dbReference>
<sequence length="349" mass="37091">MPQRYGGGMLAAAGVLLATVVFGLPARADAAGPDTAGTTGTVGAGDGRVLFRDSVPTFDVRLAIGSDAVLRVRETITYDFTADGGRGIIRRVPYRKGRRLYEVRNVRSGSSTGAPARVATLRMPNSVRIRVGDEGRKVRGRQAYVIEYEVAGAFTRHPDRDELVWDAVGDTWEVPIGEAAVRVEAPVPLRKAGCHAGRPPAVTRCLRHRDGPFAVDFTQTGLRPREGMVVRVRLPRGAVAVPPPRYARPHWRGTWLGPAALALALGGTALVARRRERIRELGRRPGALLLTSGIALVVADAGTEVVADGPWEYGVGDMSVTGIALGVLGAAVTHVHRSGASDNATVNGR</sequence>
<protein>
    <recommendedName>
        <fullName evidence="2">DUF2207 domain-containing protein</fullName>
    </recommendedName>
</protein>
<name>A0A7W3QLA6_ACTNM</name>
<dbReference type="InterPro" id="IPR018702">
    <property type="entry name" value="DUF2207"/>
</dbReference>
<dbReference type="RefSeq" id="WP_182843695.1">
    <property type="nucleotide sequence ID" value="NZ_BAAALP010000004.1"/>
</dbReference>
<accession>A0A7W3QLA6</accession>
<dbReference type="Pfam" id="PF09972">
    <property type="entry name" value="DUF2207"/>
    <property type="match status" value="1"/>
</dbReference>
<proteinExistence type="predicted"/>
<keyword evidence="1" id="KW-0472">Membrane</keyword>
<keyword evidence="1" id="KW-1133">Transmembrane helix</keyword>
<evidence type="ECO:0000313" key="4">
    <source>
        <dbReference type="Proteomes" id="UP000572680"/>
    </source>
</evidence>
<keyword evidence="1" id="KW-0812">Transmembrane</keyword>
<evidence type="ECO:0000313" key="3">
    <source>
        <dbReference type="EMBL" id="MBA8951359.1"/>
    </source>
</evidence>
<comment type="caution">
    <text evidence="3">The sequence shown here is derived from an EMBL/GenBank/DDBJ whole genome shotgun (WGS) entry which is preliminary data.</text>
</comment>
<keyword evidence="4" id="KW-1185">Reference proteome</keyword>
<evidence type="ECO:0000256" key="1">
    <source>
        <dbReference type="SAM" id="Phobius"/>
    </source>
</evidence>
<dbReference type="EMBL" id="JACJIA010000003">
    <property type="protein sequence ID" value="MBA8951359.1"/>
    <property type="molecule type" value="Genomic_DNA"/>
</dbReference>
<evidence type="ECO:0000259" key="2">
    <source>
        <dbReference type="Pfam" id="PF09972"/>
    </source>
</evidence>
<gene>
    <name evidence="3" type="ORF">HNR61_002990</name>
</gene>
<feature type="domain" description="DUF2207" evidence="2">
    <location>
        <begin position="55"/>
        <end position="232"/>
    </location>
</feature>
<organism evidence="3 4">
    <name type="scientific">Actinomadura namibiensis</name>
    <dbReference type="NCBI Taxonomy" id="182080"/>
    <lineage>
        <taxon>Bacteria</taxon>
        <taxon>Bacillati</taxon>
        <taxon>Actinomycetota</taxon>
        <taxon>Actinomycetes</taxon>
        <taxon>Streptosporangiales</taxon>
        <taxon>Thermomonosporaceae</taxon>
        <taxon>Actinomadura</taxon>
    </lineage>
</organism>